<feature type="domain" description="Alpha fucosidase A-like C-terminal" evidence="2">
    <location>
        <begin position="703"/>
        <end position="763"/>
    </location>
</feature>
<feature type="domain" description="Glycosyl hydrolase family 95 catalytic" evidence="3">
    <location>
        <begin position="298"/>
        <end position="701"/>
    </location>
</feature>
<dbReference type="Proteomes" id="UP000721861">
    <property type="component" value="Unassembled WGS sequence"/>
</dbReference>
<dbReference type="InterPro" id="IPR054363">
    <property type="entry name" value="GH95_cat"/>
</dbReference>
<dbReference type="InterPro" id="IPR049053">
    <property type="entry name" value="AFCA-like_C"/>
</dbReference>
<dbReference type="InterPro" id="IPR012341">
    <property type="entry name" value="6hp_glycosidase-like_sf"/>
</dbReference>
<dbReference type="InterPro" id="IPR016518">
    <property type="entry name" value="Alpha-L-fucosidase"/>
</dbReference>
<dbReference type="RefSeq" id="WP_212229464.1">
    <property type="nucleotide sequence ID" value="NZ_JAGUCN010000017.1"/>
</dbReference>
<evidence type="ECO:0000259" key="1">
    <source>
        <dbReference type="Pfam" id="PF14498"/>
    </source>
</evidence>
<dbReference type="SUPFAM" id="SSF48208">
    <property type="entry name" value="Six-hairpin glycosidases"/>
    <property type="match status" value="1"/>
</dbReference>
<dbReference type="GO" id="GO:0016787">
    <property type="term" value="F:hydrolase activity"/>
    <property type="evidence" value="ECO:0007669"/>
    <property type="project" value="UniProtKB-KW"/>
</dbReference>
<evidence type="ECO:0000259" key="3">
    <source>
        <dbReference type="Pfam" id="PF22124"/>
    </source>
</evidence>
<name>A0ABS5KEC8_9BACT</name>
<dbReference type="PIRSF" id="PIRSF007663">
    <property type="entry name" value="UCP007663"/>
    <property type="match status" value="1"/>
</dbReference>
<dbReference type="Pfam" id="PF21307">
    <property type="entry name" value="Glyco_hydro_95_C"/>
    <property type="match status" value="1"/>
</dbReference>
<dbReference type="PANTHER" id="PTHR31084">
    <property type="entry name" value="ALPHA-L-FUCOSIDASE 2"/>
    <property type="match status" value="1"/>
</dbReference>
<dbReference type="InterPro" id="IPR027414">
    <property type="entry name" value="GH95_N_dom"/>
</dbReference>
<dbReference type="Gene3D" id="1.50.10.10">
    <property type="match status" value="1"/>
</dbReference>
<dbReference type="PANTHER" id="PTHR31084:SF19">
    <property type="entry name" value="GLYCOSYL HYDROLASE FAMILY 95 N-TERMINAL DOMAIN-CONTAINING PROTEIN"/>
    <property type="match status" value="1"/>
</dbReference>
<evidence type="ECO:0000313" key="5">
    <source>
        <dbReference type="Proteomes" id="UP000721861"/>
    </source>
</evidence>
<evidence type="ECO:0000313" key="4">
    <source>
        <dbReference type="EMBL" id="MBS2212688.1"/>
    </source>
</evidence>
<gene>
    <name evidence="4" type="ORF">KEM09_14815</name>
</gene>
<organism evidence="4 5">
    <name type="scientific">Carboxylicivirga mesophila</name>
    <dbReference type="NCBI Taxonomy" id="1166478"/>
    <lineage>
        <taxon>Bacteria</taxon>
        <taxon>Pseudomonadati</taxon>
        <taxon>Bacteroidota</taxon>
        <taxon>Bacteroidia</taxon>
        <taxon>Marinilabiliales</taxon>
        <taxon>Marinilabiliaceae</taxon>
        <taxon>Carboxylicivirga</taxon>
    </lineage>
</organism>
<dbReference type="InterPro" id="IPR008928">
    <property type="entry name" value="6-hairpin_glycosidase_sf"/>
</dbReference>
<dbReference type="EMBL" id="JAGUCN010000017">
    <property type="protein sequence ID" value="MBS2212688.1"/>
    <property type="molecule type" value="Genomic_DNA"/>
</dbReference>
<comment type="caution">
    <text evidence="4">The sequence shown here is derived from an EMBL/GenBank/DDBJ whole genome shotgun (WGS) entry which is preliminary data.</text>
</comment>
<keyword evidence="5" id="KW-1185">Reference proteome</keyword>
<dbReference type="Pfam" id="PF14498">
    <property type="entry name" value="Glyco_hyd_65N_2"/>
    <property type="match status" value="1"/>
</dbReference>
<proteinExistence type="predicted"/>
<keyword evidence="4" id="KW-0378">Hydrolase</keyword>
<protein>
    <submittedName>
        <fullName evidence="4">Glycoside hydrolase family 95 protein</fullName>
    </submittedName>
</protein>
<feature type="domain" description="Glycosyl hydrolase family 95 N-terminal" evidence="1">
    <location>
        <begin position="30"/>
        <end position="273"/>
    </location>
</feature>
<sequence length="780" mass="88271">MKQLVFIGLFLLLPILSGGCKNKKVDALMLWYSQPAQNWMTEALPFGNGYMGAMFFGGLATEQIQFTEESLWSGGPGSHPDYNYGNQTGASAYLSEIRDLLKQGKNREAHRLASKHLTGVIHEKKGADFGDYGAQQTMGDVFVQVQQSEEVSNYRRELDLSTGLAHVNYKAGDVRHQRTFFGSYVDKALVYHFSNNAATDYSIEYINPHKKVKETFDGNLFRYQGVVEDNQMGFETCMVIKTDGVTAYIDGQIKVANASELTIYHIAVTDYQMVYPLYKGKQFTEQNTAVVKSIQDKSFEDVRQAHIKDYQSLFNRVTIELGKDERSSLPTDKRLLEYSEGVNDPGFESLYFQYSRYLMINASRPGTMPLNLQGKWNNSTNPPWACDYHMNINQQMLYWPAEITNLNECHLPLFSYMESLVEPGQVTARSYFDARGWVVNTMNNPFGYTAQGWGLPWGFFPAGAAWLCQHIWEHYEFTQDEVFLKELGYPIMKEAALFWMDYLVEDENKELVSMPSYSPEHGGISTGASMDHQIAWDLLNNCIAACEVLNIDDEFKNEAITARKRICSPKIGRWNQLQEWKEDVDDPDSKHRHVSHLYALYPGKQITIEETPELAEAAKVSLNARGDNGTGWSLAWKVNFWARLKDGNRAYQLFRRLLKPTQNEGYDMLLGGGSYSNLLCAHPPFQLDGNMGGCAGMAEMLLQSHTGVIELLPALPDKWLSGSVKGLKARGNYEVAIKWEDGKVVNATIKGRPGQKGKYMVDGQIYAFEVPKVGSFSIKR</sequence>
<dbReference type="PROSITE" id="PS51257">
    <property type="entry name" value="PROKAR_LIPOPROTEIN"/>
    <property type="match status" value="1"/>
</dbReference>
<accession>A0ABS5KEC8</accession>
<dbReference type="Pfam" id="PF22124">
    <property type="entry name" value="Glyco_hydro_95_cat"/>
    <property type="match status" value="1"/>
</dbReference>
<evidence type="ECO:0000259" key="2">
    <source>
        <dbReference type="Pfam" id="PF21307"/>
    </source>
</evidence>
<reference evidence="4 5" key="1">
    <citation type="journal article" date="2014" name="Int. J. Syst. Evol. Microbiol.">
        <title>Carboxylicivirga gen. nov. in the family Marinilabiliaceae with two novel species, Carboxylicivirga mesophila sp. nov. and Carboxylicivirga taeanensis sp. nov., and reclassification of Cytophaga fermentans as Saccharicrinis fermentans gen. nov., comb. nov.</title>
        <authorList>
            <person name="Yang S.H."/>
            <person name="Seo H.S."/>
            <person name="Woo J.H."/>
            <person name="Oh H.M."/>
            <person name="Jang H."/>
            <person name="Lee J.H."/>
            <person name="Kim S.J."/>
            <person name="Kwon K.K."/>
        </authorList>
    </citation>
    <scope>NUCLEOTIDE SEQUENCE [LARGE SCALE GENOMIC DNA]</scope>
    <source>
        <strain evidence="4 5">JCM 18290</strain>
    </source>
</reference>